<reference evidence="1 2" key="1">
    <citation type="submission" date="2019-06" db="EMBL/GenBank/DDBJ databases">
        <title>Wine fermentation using esterase from Monascus purpureus.</title>
        <authorList>
            <person name="Geng C."/>
            <person name="Zhang Y."/>
        </authorList>
    </citation>
    <scope>NUCLEOTIDE SEQUENCE [LARGE SCALE GENOMIC DNA]</scope>
    <source>
        <strain evidence="1">HQ1</strain>
    </source>
</reference>
<dbReference type="Proteomes" id="UP000319663">
    <property type="component" value="Unassembled WGS sequence"/>
</dbReference>
<name>A0A507QUY0_MONPU</name>
<comment type="caution">
    <text evidence="1">The sequence shown here is derived from an EMBL/GenBank/DDBJ whole genome shotgun (WGS) entry which is preliminary data.</text>
</comment>
<dbReference type="AlphaFoldDB" id="A0A507QUY0"/>
<dbReference type="EMBL" id="VIFY01000092">
    <property type="protein sequence ID" value="TQB70903.1"/>
    <property type="molecule type" value="Genomic_DNA"/>
</dbReference>
<gene>
    <name evidence="1" type="ORF">MPDQ_007997</name>
</gene>
<sequence>MALPAPILDSMPKRFLLTLPLGKRMPPLVDRNWMSYRLMTLSRGQLEQQAALKEPDLRRCVGHARLHRHSLELTHRDLMRLIESYAMDEDDEDYDSDEEAVS</sequence>
<protein>
    <submittedName>
        <fullName evidence="1">Uncharacterized protein</fullName>
    </submittedName>
</protein>
<evidence type="ECO:0000313" key="1">
    <source>
        <dbReference type="EMBL" id="TQB70903.1"/>
    </source>
</evidence>
<accession>A0A507QUY0</accession>
<proteinExistence type="predicted"/>
<keyword evidence="2" id="KW-1185">Reference proteome</keyword>
<dbReference type="OrthoDB" id="4502539at2759"/>
<evidence type="ECO:0000313" key="2">
    <source>
        <dbReference type="Proteomes" id="UP000319663"/>
    </source>
</evidence>
<organism evidence="1 2">
    <name type="scientific">Monascus purpureus</name>
    <name type="common">Red mold</name>
    <name type="synonym">Monascus anka</name>
    <dbReference type="NCBI Taxonomy" id="5098"/>
    <lineage>
        <taxon>Eukaryota</taxon>
        <taxon>Fungi</taxon>
        <taxon>Dikarya</taxon>
        <taxon>Ascomycota</taxon>
        <taxon>Pezizomycotina</taxon>
        <taxon>Eurotiomycetes</taxon>
        <taxon>Eurotiomycetidae</taxon>
        <taxon>Eurotiales</taxon>
        <taxon>Aspergillaceae</taxon>
        <taxon>Monascus</taxon>
    </lineage>
</organism>